<proteinExistence type="predicted"/>
<dbReference type="PATRIC" id="fig|1122180.6.peg.1071"/>
<sequence>MIEPTKSVLPETEARTPDDPDAPMNPKQAVLLRDLCDKTGAEFDASLTEAQADERIRALQDERDAR</sequence>
<gene>
    <name evidence="2" type="ORF">Lokhon_01079</name>
</gene>
<dbReference type="Proteomes" id="UP000025047">
    <property type="component" value="Unassembled WGS sequence"/>
</dbReference>
<dbReference type="EMBL" id="APGJ01000004">
    <property type="protein sequence ID" value="EYD72286.1"/>
    <property type="molecule type" value="Genomic_DNA"/>
</dbReference>
<evidence type="ECO:0000256" key="1">
    <source>
        <dbReference type="SAM" id="MobiDB-lite"/>
    </source>
</evidence>
<accession>A0A017HD28</accession>
<evidence type="ECO:0000313" key="3">
    <source>
        <dbReference type="Proteomes" id="UP000025047"/>
    </source>
</evidence>
<name>A0A017HD28_9RHOB</name>
<protein>
    <recommendedName>
        <fullName evidence="4">DUF3072 domain-containing protein</fullName>
    </recommendedName>
</protein>
<dbReference type="RefSeq" id="WP_017928224.1">
    <property type="nucleotide sequence ID" value="NZ_KB822997.1"/>
</dbReference>
<comment type="caution">
    <text evidence="2">The sequence shown here is derived from an EMBL/GenBank/DDBJ whole genome shotgun (WGS) entry which is preliminary data.</text>
</comment>
<reference evidence="2 3" key="1">
    <citation type="submission" date="2013-03" db="EMBL/GenBank/DDBJ databases">
        <authorList>
            <person name="Fiebig A."/>
            <person name="Goeker M."/>
            <person name="Klenk H.-P.P."/>
        </authorList>
    </citation>
    <scope>NUCLEOTIDE SEQUENCE [LARGE SCALE GENOMIC DNA]</scope>
    <source>
        <strain evidence="2 3">DSM 17492</strain>
    </source>
</reference>
<dbReference type="STRING" id="1122180.Lokhon_01079"/>
<dbReference type="AlphaFoldDB" id="A0A017HD28"/>
<dbReference type="eggNOG" id="ENOG50312Z5">
    <property type="taxonomic scope" value="Bacteria"/>
</dbReference>
<keyword evidence="3" id="KW-1185">Reference proteome</keyword>
<feature type="region of interest" description="Disordered" evidence="1">
    <location>
        <begin position="1"/>
        <end position="26"/>
    </location>
</feature>
<organism evidence="2 3">
    <name type="scientific">Limimaricola hongkongensis DSM 17492</name>
    <dbReference type="NCBI Taxonomy" id="1122180"/>
    <lineage>
        <taxon>Bacteria</taxon>
        <taxon>Pseudomonadati</taxon>
        <taxon>Pseudomonadota</taxon>
        <taxon>Alphaproteobacteria</taxon>
        <taxon>Rhodobacterales</taxon>
        <taxon>Paracoccaceae</taxon>
        <taxon>Limimaricola</taxon>
    </lineage>
</organism>
<dbReference type="OrthoDB" id="7871968at2"/>
<dbReference type="HOGENOM" id="CLU_2825978_0_0_5"/>
<evidence type="ECO:0000313" key="2">
    <source>
        <dbReference type="EMBL" id="EYD72286.1"/>
    </source>
</evidence>
<evidence type="ECO:0008006" key="4">
    <source>
        <dbReference type="Google" id="ProtNLM"/>
    </source>
</evidence>